<dbReference type="PROSITE" id="PS50011">
    <property type="entry name" value="PROTEIN_KINASE_DOM"/>
    <property type="match status" value="1"/>
</dbReference>
<dbReference type="AlphaFoldDB" id="A0A0D0D1R8"/>
<gene>
    <name evidence="2" type="ORF">PAXRUDRAFT_154763</name>
</gene>
<reference evidence="2 3" key="1">
    <citation type="submission" date="2014-04" db="EMBL/GenBank/DDBJ databases">
        <authorList>
            <consortium name="DOE Joint Genome Institute"/>
            <person name="Kuo A."/>
            <person name="Kohler A."/>
            <person name="Jargeat P."/>
            <person name="Nagy L.G."/>
            <person name="Floudas D."/>
            <person name="Copeland A."/>
            <person name="Barry K.W."/>
            <person name="Cichocki N."/>
            <person name="Veneault-Fourrey C."/>
            <person name="LaButti K."/>
            <person name="Lindquist E.A."/>
            <person name="Lipzen A."/>
            <person name="Lundell T."/>
            <person name="Morin E."/>
            <person name="Murat C."/>
            <person name="Sun H."/>
            <person name="Tunlid A."/>
            <person name="Henrissat B."/>
            <person name="Grigoriev I.V."/>
            <person name="Hibbett D.S."/>
            <person name="Martin F."/>
            <person name="Nordberg H.P."/>
            <person name="Cantor M.N."/>
            <person name="Hua S.X."/>
        </authorList>
    </citation>
    <scope>NUCLEOTIDE SEQUENCE [LARGE SCALE GENOMIC DNA]</scope>
    <source>
        <strain evidence="2 3">Ve08.2h10</strain>
    </source>
</reference>
<dbReference type="InterPro" id="IPR001245">
    <property type="entry name" value="Ser-Thr/Tyr_kinase_cat_dom"/>
</dbReference>
<evidence type="ECO:0000313" key="2">
    <source>
        <dbReference type="EMBL" id="KIK81998.1"/>
    </source>
</evidence>
<proteinExistence type="predicted"/>
<dbReference type="GO" id="GO:0004672">
    <property type="term" value="F:protein kinase activity"/>
    <property type="evidence" value="ECO:0007669"/>
    <property type="project" value="InterPro"/>
</dbReference>
<dbReference type="InterPro" id="IPR050167">
    <property type="entry name" value="Ser_Thr_protein_kinase"/>
</dbReference>
<dbReference type="Proteomes" id="UP000054538">
    <property type="component" value="Unassembled WGS sequence"/>
</dbReference>
<dbReference type="SUPFAM" id="SSF56112">
    <property type="entry name" value="Protein kinase-like (PK-like)"/>
    <property type="match status" value="1"/>
</dbReference>
<evidence type="ECO:0000259" key="1">
    <source>
        <dbReference type="PROSITE" id="PS50011"/>
    </source>
</evidence>
<dbReference type="Pfam" id="PF07714">
    <property type="entry name" value="PK_Tyr_Ser-Thr"/>
    <property type="match status" value="1"/>
</dbReference>
<dbReference type="GO" id="GO:0007165">
    <property type="term" value="P:signal transduction"/>
    <property type="evidence" value="ECO:0007669"/>
    <property type="project" value="TreeGrafter"/>
</dbReference>
<dbReference type="GO" id="GO:0005737">
    <property type="term" value="C:cytoplasm"/>
    <property type="evidence" value="ECO:0007669"/>
    <property type="project" value="TreeGrafter"/>
</dbReference>
<keyword evidence="3" id="KW-1185">Reference proteome</keyword>
<dbReference type="OrthoDB" id="346907at2759"/>
<dbReference type="Gene3D" id="1.10.510.10">
    <property type="entry name" value="Transferase(Phosphotransferase) domain 1"/>
    <property type="match status" value="1"/>
</dbReference>
<dbReference type="InterPro" id="IPR000719">
    <property type="entry name" value="Prot_kinase_dom"/>
</dbReference>
<dbReference type="InParanoid" id="A0A0D0D1R8"/>
<dbReference type="EMBL" id="KN825695">
    <property type="protein sequence ID" value="KIK81998.1"/>
    <property type="molecule type" value="Genomic_DNA"/>
</dbReference>
<protein>
    <recommendedName>
        <fullName evidence="1">Protein kinase domain-containing protein</fullName>
    </recommendedName>
</protein>
<sequence length="103" mass="11261">IVHSQSIVHGDLSGVLEVIVDGRACISDFALSMVLTDLGALTSATPRHEAGMLHWAAPELLDFQVFENEENPSDVLPTLQSDVYSFGRIMLQVCPTPRFSLVH</sequence>
<dbReference type="InterPro" id="IPR011009">
    <property type="entry name" value="Kinase-like_dom_sf"/>
</dbReference>
<accession>A0A0D0D1R8</accession>
<organism evidence="2 3">
    <name type="scientific">Paxillus rubicundulus Ve08.2h10</name>
    <dbReference type="NCBI Taxonomy" id="930991"/>
    <lineage>
        <taxon>Eukaryota</taxon>
        <taxon>Fungi</taxon>
        <taxon>Dikarya</taxon>
        <taxon>Basidiomycota</taxon>
        <taxon>Agaricomycotina</taxon>
        <taxon>Agaricomycetes</taxon>
        <taxon>Agaricomycetidae</taxon>
        <taxon>Boletales</taxon>
        <taxon>Paxilineae</taxon>
        <taxon>Paxillaceae</taxon>
        <taxon>Paxillus</taxon>
    </lineage>
</organism>
<dbReference type="PANTHER" id="PTHR23257">
    <property type="entry name" value="SERINE-THREONINE PROTEIN KINASE"/>
    <property type="match status" value="1"/>
</dbReference>
<dbReference type="HOGENOM" id="CLU_000288_7_30_1"/>
<evidence type="ECO:0000313" key="3">
    <source>
        <dbReference type="Proteomes" id="UP000054538"/>
    </source>
</evidence>
<name>A0A0D0D1R8_9AGAM</name>
<reference evidence="3" key="2">
    <citation type="submission" date="2015-01" db="EMBL/GenBank/DDBJ databases">
        <title>Evolutionary Origins and Diversification of the Mycorrhizal Mutualists.</title>
        <authorList>
            <consortium name="DOE Joint Genome Institute"/>
            <consortium name="Mycorrhizal Genomics Consortium"/>
            <person name="Kohler A."/>
            <person name="Kuo A."/>
            <person name="Nagy L.G."/>
            <person name="Floudas D."/>
            <person name="Copeland A."/>
            <person name="Barry K.W."/>
            <person name="Cichocki N."/>
            <person name="Veneault-Fourrey C."/>
            <person name="LaButti K."/>
            <person name="Lindquist E.A."/>
            <person name="Lipzen A."/>
            <person name="Lundell T."/>
            <person name="Morin E."/>
            <person name="Murat C."/>
            <person name="Riley R."/>
            <person name="Ohm R."/>
            <person name="Sun H."/>
            <person name="Tunlid A."/>
            <person name="Henrissat B."/>
            <person name="Grigoriev I.V."/>
            <person name="Hibbett D.S."/>
            <person name="Martin F."/>
        </authorList>
    </citation>
    <scope>NUCLEOTIDE SEQUENCE [LARGE SCALE GENOMIC DNA]</scope>
    <source>
        <strain evidence="3">Ve08.2h10</strain>
    </source>
</reference>
<feature type="non-terminal residue" evidence="2">
    <location>
        <position position="103"/>
    </location>
</feature>
<feature type="domain" description="Protein kinase" evidence="1">
    <location>
        <begin position="1"/>
        <end position="103"/>
    </location>
</feature>
<dbReference type="GO" id="GO:0005524">
    <property type="term" value="F:ATP binding"/>
    <property type="evidence" value="ECO:0007669"/>
    <property type="project" value="InterPro"/>
</dbReference>